<evidence type="ECO:0000313" key="2">
    <source>
        <dbReference type="EMBL" id="JAH61488.1"/>
    </source>
</evidence>
<evidence type="ECO:0000256" key="1">
    <source>
        <dbReference type="SAM" id="MobiDB-lite"/>
    </source>
</evidence>
<dbReference type="AlphaFoldDB" id="A0A0E9U955"/>
<proteinExistence type="predicted"/>
<dbReference type="EMBL" id="GBXM01047089">
    <property type="protein sequence ID" value="JAH61488.1"/>
    <property type="molecule type" value="Transcribed_RNA"/>
</dbReference>
<organism evidence="2">
    <name type="scientific">Anguilla anguilla</name>
    <name type="common">European freshwater eel</name>
    <name type="synonym">Muraena anguilla</name>
    <dbReference type="NCBI Taxonomy" id="7936"/>
    <lineage>
        <taxon>Eukaryota</taxon>
        <taxon>Metazoa</taxon>
        <taxon>Chordata</taxon>
        <taxon>Craniata</taxon>
        <taxon>Vertebrata</taxon>
        <taxon>Euteleostomi</taxon>
        <taxon>Actinopterygii</taxon>
        <taxon>Neopterygii</taxon>
        <taxon>Teleostei</taxon>
        <taxon>Anguilliformes</taxon>
        <taxon>Anguillidae</taxon>
        <taxon>Anguilla</taxon>
    </lineage>
</organism>
<feature type="compositionally biased region" description="Polar residues" evidence="1">
    <location>
        <begin position="18"/>
        <end position="29"/>
    </location>
</feature>
<reference evidence="2" key="2">
    <citation type="journal article" date="2015" name="Fish Shellfish Immunol.">
        <title>Early steps in the European eel (Anguilla anguilla)-Vibrio vulnificus interaction in the gills: Role of the RtxA13 toxin.</title>
        <authorList>
            <person name="Callol A."/>
            <person name="Pajuelo D."/>
            <person name="Ebbesson L."/>
            <person name="Teles M."/>
            <person name="MacKenzie S."/>
            <person name="Amaro C."/>
        </authorList>
    </citation>
    <scope>NUCLEOTIDE SEQUENCE</scope>
</reference>
<name>A0A0E9U955_ANGAN</name>
<reference evidence="2" key="1">
    <citation type="submission" date="2014-11" db="EMBL/GenBank/DDBJ databases">
        <authorList>
            <person name="Amaro Gonzalez C."/>
        </authorList>
    </citation>
    <scope>NUCLEOTIDE SEQUENCE</scope>
</reference>
<sequence>MPENAPLIETADYRKDNPTSGNGTADTTE</sequence>
<feature type="region of interest" description="Disordered" evidence="1">
    <location>
        <begin position="1"/>
        <end position="29"/>
    </location>
</feature>
<accession>A0A0E9U955</accession>
<protein>
    <submittedName>
        <fullName evidence="2">Uncharacterized protein</fullName>
    </submittedName>
</protein>